<organism evidence="11 12">
    <name type="scientific">Pogona vitticeps</name>
    <name type="common">central bearded dragon</name>
    <dbReference type="NCBI Taxonomy" id="103695"/>
    <lineage>
        <taxon>Eukaryota</taxon>
        <taxon>Metazoa</taxon>
        <taxon>Chordata</taxon>
        <taxon>Craniata</taxon>
        <taxon>Vertebrata</taxon>
        <taxon>Euteleostomi</taxon>
        <taxon>Lepidosauria</taxon>
        <taxon>Squamata</taxon>
        <taxon>Bifurcata</taxon>
        <taxon>Unidentata</taxon>
        <taxon>Episquamata</taxon>
        <taxon>Toxicofera</taxon>
        <taxon>Iguania</taxon>
        <taxon>Acrodonta</taxon>
        <taxon>Agamidae</taxon>
        <taxon>Amphibolurinae</taxon>
        <taxon>Pogona</taxon>
    </lineage>
</organism>
<keyword evidence="5" id="KW-0862">Zinc</keyword>
<dbReference type="PANTHER" id="PTHR24384">
    <property type="entry name" value="FINGER PUTATIVE TRANSCRIPTION FACTOR FAMILY-RELATED"/>
    <property type="match status" value="1"/>
</dbReference>
<dbReference type="GeneID" id="110088028"/>
<reference evidence="12" key="2">
    <citation type="submission" date="2025-08" db="UniProtKB">
        <authorList>
            <consortium name="RefSeq"/>
        </authorList>
    </citation>
    <scope>IDENTIFICATION</scope>
</reference>
<keyword evidence="11" id="KW-1185">Reference proteome</keyword>
<feature type="region of interest" description="Disordered" evidence="7">
    <location>
        <begin position="332"/>
        <end position="354"/>
    </location>
</feature>
<evidence type="ECO:0000313" key="12">
    <source>
        <dbReference type="RefSeq" id="XP_072844951.1"/>
    </source>
</evidence>
<dbReference type="InterPro" id="IPR050752">
    <property type="entry name" value="C2H2-ZF_domain"/>
</dbReference>
<evidence type="ECO:0000256" key="5">
    <source>
        <dbReference type="ARBA" id="ARBA00022833"/>
    </source>
</evidence>
<keyword evidence="4 6" id="KW-0863">Zinc-finger</keyword>
<evidence type="ECO:0000256" key="2">
    <source>
        <dbReference type="ARBA" id="ARBA00022723"/>
    </source>
</evidence>
<feature type="domain" description="C2H2-type" evidence="8">
    <location>
        <begin position="578"/>
        <end position="605"/>
    </location>
</feature>
<feature type="domain" description="C2H2-type" evidence="8">
    <location>
        <begin position="522"/>
        <end position="549"/>
    </location>
</feature>
<dbReference type="InterPro" id="IPR013087">
    <property type="entry name" value="Znf_C2H2_type"/>
</dbReference>
<feature type="domain" description="C2H2-type" evidence="8">
    <location>
        <begin position="220"/>
        <end position="247"/>
    </location>
</feature>
<dbReference type="Pfam" id="PF01352">
    <property type="entry name" value="KRAB"/>
    <property type="match status" value="2"/>
</dbReference>
<feature type="domain" description="C2H2-type" evidence="8">
    <location>
        <begin position="410"/>
        <end position="437"/>
    </location>
</feature>
<evidence type="ECO:0000259" key="10">
    <source>
        <dbReference type="PROSITE" id="PS50806"/>
    </source>
</evidence>
<evidence type="ECO:0000256" key="7">
    <source>
        <dbReference type="SAM" id="MobiDB-lite"/>
    </source>
</evidence>
<accession>A0ABM5FHR5</accession>
<sequence length="638" mass="72299">MELLKMQMAFEEVAVDFTEEEWVFLNANERTLYWDVMQENYEHVISVGVFLVLAERKHSSHLPLASSCSSMKGLSQVTFGEVAVYFTEPEWALLDGDEKALYWGVMQQNYEHLTFLGGMFQQGNSKTTVLYRILFGGSQDEDSLGSSAFKNGHDSQCQKDKLPPERPSETPQLRGSIKPPKCLPADAGQRKDCCPKCGRTFCHKSALNAHLRIHTGEKPYLCQECGKTFNQSSALTQHQRIHTGEKPYACPHCEKRFSQSSALTQHQRIHTGERAYTCLDCGKSFIYQSALIRHRRIHTGEKCYKCPDCGKGFNQSSNLITHRKIHNVNGTLCGREKKKPQQERSGPLEPHGKVCRTSQQISLQLEKDHHQIQGNPSEQVRDPPVPCAGSFISQKNTSIKTGVPRVKRPLICLDCGKTFRYSSHLVNHLRIHTGEKPYHCTDCGKNFIQSSALRRHQRSHTGDRPYQCSDCGKSFSRNSHLAKHRGIHTGLKPHECLDCGKKFSVKMNLVIHQRIHTGEKPYRCLECGKCFSQRPHFIIHQRIHTGEKPYECPDCGKSFRVSSHLVTHQKIHLEKASFICPDCGKSFNGSKEFVKHKRFHTTGEIHPLSIAGVTIKSELSPPYSLDPECSSCSHNTDY</sequence>
<feature type="domain" description="KRAB-related" evidence="10">
    <location>
        <begin position="5"/>
        <end position="69"/>
    </location>
</feature>
<dbReference type="SUPFAM" id="SSF57667">
    <property type="entry name" value="beta-beta-alpha zinc fingers"/>
    <property type="match status" value="7"/>
</dbReference>
<dbReference type="InterPro" id="IPR003655">
    <property type="entry name" value="aKRAB"/>
</dbReference>
<dbReference type="SMART" id="SM00349">
    <property type="entry name" value="KRAB"/>
    <property type="match status" value="2"/>
</dbReference>
<dbReference type="InterPro" id="IPR036236">
    <property type="entry name" value="Znf_C2H2_sf"/>
</dbReference>
<dbReference type="InterPro" id="IPR036051">
    <property type="entry name" value="KRAB_dom_sf"/>
</dbReference>
<feature type="domain" description="C2H2-type" evidence="8">
    <location>
        <begin position="494"/>
        <end position="521"/>
    </location>
</feature>
<feature type="domain" description="C2H2-type" evidence="8">
    <location>
        <begin position="466"/>
        <end position="493"/>
    </location>
</feature>
<feature type="domain" description="C2H2-type" evidence="8">
    <location>
        <begin position="438"/>
        <end position="465"/>
    </location>
</feature>
<dbReference type="Gene3D" id="6.10.140.140">
    <property type="match status" value="2"/>
</dbReference>
<dbReference type="PROSITE" id="PS50805">
    <property type="entry name" value="KRAB"/>
    <property type="match status" value="2"/>
</dbReference>
<dbReference type="SMART" id="SM00355">
    <property type="entry name" value="ZnF_C2H2"/>
    <property type="match status" value="12"/>
</dbReference>
<evidence type="ECO:0000256" key="3">
    <source>
        <dbReference type="ARBA" id="ARBA00022737"/>
    </source>
</evidence>
<feature type="region of interest" description="Disordered" evidence="7">
    <location>
        <begin position="145"/>
        <end position="187"/>
    </location>
</feature>
<dbReference type="PROSITE" id="PS50157">
    <property type="entry name" value="ZINC_FINGER_C2H2_2"/>
    <property type="match status" value="12"/>
</dbReference>
<gene>
    <name evidence="12" type="primary">LOC110088028</name>
</gene>
<keyword evidence="3" id="KW-0677">Repeat</keyword>
<feature type="domain" description="C2H2-type" evidence="8">
    <location>
        <begin position="304"/>
        <end position="331"/>
    </location>
</feature>
<feature type="domain" description="C2H2-type" evidence="8">
    <location>
        <begin position="276"/>
        <end position="303"/>
    </location>
</feature>
<feature type="domain" description="C2H2-type" evidence="8">
    <location>
        <begin position="550"/>
        <end position="577"/>
    </location>
</feature>
<evidence type="ECO:0000256" key="1">
    <source>
        <dbReference type="ARBA" id="ARBA00006991"/>
    </source>
</evidence>
<comment type="similarity">
    <text evidence="1">Belongs to the krueppel C2H2-type zinc-finger protein family.</text>
</comment>
<evidence type="ECO:0000256" key="6">
    <source>
        <dbReference type="PROSITE-ProRule" id="PRU00042"/>
    </source>
</evidence>
<evidence type="ECO:0000313" key="11">
    <source>
        <dbReference type="Proteomes" id="UP001652642"/>
    </source>
</evidence>
<dbReference type="PROSITE" id="PS00028">
    <property type="entry name" value="ZINC_FINGER_C2H2_1"/>
    <property type="match status" value="12"/>
</dbReference>
<dbReference type="InterPro" id="IPR001909">
    <property type="entry name" value="KRAB"/>
</dbReference>
<feature type="domain" description="C2H2-type" evidence="8">
    <location>
        <begin position="192"/>
        <end position="219"/>
    </location>
</feature>
<dbReference type="CDD" id="cd07765">
    <property type="entry name" value="KRAB_A-box"/>
    <property type="match status" value="2"/>
</dbReference>
<reference evidence="11" key="1">
    <citation type="submission" date="2025-05" db="UniProtKB">
        <authorList>
            <consortium name="RefSeq"/>
        </authorList>
    </citation>
    <scope>NUCLEOTIDE SEQUENCE [LARGE SCALE GENOMIC DNA]</scope>
</reference>
<dbReference type="PANTHER" id="PTHR24384:SF218">
    <property type="entry name" value="ZINC FINGER PROTEIN 502"/>
    <property type="match status" value="1"/>
</dbReference>
<feature type="domain" description="KRAB" evidence="9">
    <location>
        <begin position="77"/>
        <end position="152"/>
    </location>
</feature>
<dbReference type="SUPFAM" id="SSF109640">
    <property type="entry name" value="KRAB domain (Kruppel-associated box)"/>
    <property type="match status" value="2"/>
</dbReference>
<dbReference type="Gene3D" id="3.30.160.60">
    <property type="entry name" value="Classic Zinc Finger"/>
    <property type="match status" value="12"/>
</dbReference>
<evidence type="ECO:0000256" key="4">
    <source>
        <dbReference type="ARBA" id="ARBA00022771"/>
    </source>
</evidence>
<feature type="domain" description="C2H2-type" evidence="8">
    <location>
        <begin position="248"/>
        <end position="275"/>
    </location>
</feature>
<feature type="compositionally biased region" description="Basic and acidic residues" evidence="7">
    <location>
        <begin position="151"/>
        <end position="168"/>
    </location>
</feature>
<feature type="domain" description="KRAB" evidence="9">
    <location>
        <begin position="8"/>
        <end position="81"/>
    </location>
</feature>
<dbReference type="Proteomes" id="UP001652642">
    <property type="component" value="Chromosome 2"/>
</dbReference>
<protein>
    <submittedName>
        <fullName evidence="12">Uncharacterized protein isoform X1</fullName>
    </submittedName>
</protein>
<dbReference type="RefSeq" id="XP_072844951.1">
    <property type="nucleotide sequence ID" value="XM_072988850.1"/>
</dbReference>
<evidence type="ECO:0000259" key="9">
    <source>
        <dbReference type="PROSITE" id="PS50805"/>
    </source>
</evidence>
<name>A0ABM5FHR5_9SAUR</name>
<dbReference type="PROSITE" id="PS50806">
    <property type="entry name" value="KRAB_RELATED"/>
    <property type="match status" value="1"/>
</dbReference>
<evidence type="ECO:0000259" key="8">
    <source>
        <dbReference type="PROSITE" id="PS50157"/>
    </source>
</evidence>
<proteinExistence type="inferred from homology"/>
<dbReference type="Pfam" id="PF00096">
    <property type="entry name" value="zf-C2H2"/>
    <property type="match status" value="12"/>
</dbReference>
<keyword evidence="2" id="KW-0479">Metal-binding</keyword>